<feature type="region of interest" description="Disordered" evidence="1">
    <location>
        <begin position="55"/>
        <end position="84"/>
    </location>
</feature>
<dbReference type="Proteomes" id="UP001500879">
    <property type="component" value="Unassembled WGS sequence"/>
</dbReference>
<feature type="chain" id="PRO_5045154080" description="Secreted protein" evidence="2">
    <location>
        <begin position="28"/>
        <end position="278"/>
    </location>
</feature>
<sequence>MMRRFALPRLPALAASTLLALALTATAAQGHGTPAPEHGHGARAVHDLHFGSRVAVPPGGTARATVHCPHGETPTGGGGAGSDGVHLVASTTHGGDDWTVRGFNGSDDAPGTLTPFVACAEHGARFGGNGPQTTLAPGVNGSVSNSCPSGEVVTGGGWDTSDDRVFVTQGIATGDQWTVRGANRTGDGQGPSVTLMCSDRPHSQHTGRQVLVKPGQTASATAVCPPDEVPTGGGGSARDDTFLNGSAATADDRGWETRATNTGTEPQTLYAQVICAAP</sequence>
<name>A0ABN0YK67_9ACTN</name>
<evidence type="ECO:0000256" key="1">
    <source>
        <dbReference type="SAM" id="MobiDB-lite"/>
    </source>
</evidence>
<protein>
    <recommendedName>
        <fullName evidence="5">Secreted protein</fullName>
    </recommendedName>
</protein>
<keyword evidence="4" id="KW-1185">Reference proteome</keyword>
<proteinExistence type="predicted"/>
<keyword evidence="2" id="KW-0732">Signal</keyword>
<accession>A0ABN0YK67</accession>
<reference evidence="3 4" key="1">
    <citation type="journal article" date="2019" name="Int. J. Syst. Evol. Microbiol.">
        <title>The Global Catalogue of Microorganisms (GCM) 10K type strain sequencing project: providing services to taxonomists for standard genome sequencing and annotation.</title>
        <authorList>
            <consortium name="The Broad Institute Genomics Platform"/>
            <consortium name="The Broad Institute Genome Sequencing Center for Infectious Disease"/>
            <person name="Wu L."/>
            <person name="Ma J."/>
        </authorList>
    </citation>
    <scope>NUCLEOTIDE SEQUENCE [LARGE SCALE GENOMIC DNA]</scope>
    <source>
        <strain evidence="3 4">JCM 4788</strain>
    </source>
</reference>
<gene>
    <name evidence="3" type="ORF">GCM10010357_19300</name>
</gene>
<feature type="signal peptide" evidence="2">
    <location>
        <begin position="1"/>
        <end position="27"/>
    </location>
</feature>
<comment type="caution">
    <text evidence="3">The sequence shown here is derived from an EMBL/GenBank/DDBJ whole genome shotgun (WGS) entry which is preliminary data.</text>
</comment>
<evidence type="ECO:0000256" key="2">
    <source>
        <dbReference type="SAM" id="SignalP"/>
    </source>
</evidence>
<evidence type="ECO:0000313" key="4">
    <source>
        <dbReference type="Proteomes" id="UP001500879"/>
    </source>
</evidence>
<organism evidence="3 4">
    <name type="scientific">Streptomyces luteireticuli</name>
    <dbReference type="NCBI Taxonomy" id="173858"/>
    <lineage>
        <taxon>Bacteria</taxon>
        <taxon>Bacillati</taxon>
        <taxon>Actinomycetota</taxon>
        <taxon>Actinomycetes</taxon>
        <taxon>Kitasatosporales</taxon>
        <taxon>Streptomycetaceae</taxon>
        <taxon>Streptomyces</taxon>
    </lineage>
</organism>
<dbReference type="EMBL" id="BAAABX010000019">
    <property type="protein sequence ID" value="GAA0398316.1"/>
    <property type="molecule type" value="Genomic_DNA"/>
</dbReference>
<evidence type="ECO:0000313" key="3">
    <source>
        <dbReference type="EMBL" id="GAA0398316.1"/>
    </source>
</evidence>
<evidence type="ECO:0008006" key="5">
    <source>
        <dbReference type="Google" id="ProtNLM"/>
    </source>
</evidence>